<proteinExistence type="predicted"/>
<accession>A0AAW0N6M6</accession>
<dbReference type="Proteomes" id="UP001460270">
    <property type="component" value="Unassembled WGS sequence"/>
</dbReference>
<dbReference type="AlphaFoldDB" id="A0AAW0N6M6"/>
<keyword evidence="8" id="KW-1185">Reference proteome</keyword>
<feature type="region of interest" description="Disordered" evidence="6">
    <location>
        <begin position="275"/>
        <end position="300"/>
    </location>
</feature>
<dbReference type="InterPro" id="IPR052035">
    <property type="entry name" value="ZnF_BED_domain_contain"/>
</dbReference>
<dbReference type="SUPFAM" id="SSF53098">
    <property type="entry name" value="Ribonuclease H-like"/>
    <property type="match status" value="1"/>
</dbReference>
<comment type="subcellular location">
    <subcellularLocation>
        <location evidence="1">Nucleus</location>
    </subcellularLocation>
</comment>
<protein>
    <recommendedName>
        <fullName evidence="9">Zinc finger BED domain-containing protein 4</fullName>
    </recommendedName>
</protein>
<evidence type="ECO:0000313" key="7">
    <source>
        <dbReference type="EMBL" id="KAK7888961.1"/>
    </source>
</evidence>
<organism evidence="7 8">
    <name type="scientific">Mugilogobius chulae</name>
    <name type="common">yellowstripe goby</name>
    <dbReference type="NCBI Taxonomy" id="88201"/>
    <lineage>
        <taxon>Eukaryota</taxon>
        <taxon>Metazoa</taxon>
        <taxon>Chordata</taxon>
        <taxon>Craniata</taxon>
        <taxon>Vertebrata</taxon>
        <taxon>Euteleostomi</taxon>
        <taxon>Actinopterygii</taxon>
        <taxon>Neopterygii</taxon>
        <taxon>Teleostei</taxon>
        <taxon>Neoteleostei</taxon>
        <taxon>Acanthomorphata</taxon>
        <taxon>Gobiaria</taxon>
        <taxon>Gobiiformes</taxon>
        <taxon>Gobioidei</taxon>
        <taxon>Gobiidae</taxon>
        <taxon>Gobionellinae</taxon>
        <taxon>Mugilogobius</taxon>
    </lineage>
</organism>
<keyword evidence="2" id="KW-0479">Metal-binding</keyword>
<keyword evidence="5" id="KW-0539">Nucleus</keyword>
<keyword evidence="3" id="KW-0863">Zinc-finger</keyword>
<dbReference type="PANTHER" id="PTHR46481">
    <property type="entry name" value="ZINC FINGER BED DOMAIN-CONTAINING PROTEIN 4"/>
    <property type="match status" value="1"/>
</dbReference>
<evidence type="ECO:0000313" key="8">
    <source>
        <dbReference type="Proteomes" id="UP001460270"/>
    </source>
</evidence>
<dbReference type="GO" id="GO:0008270">
    <property type="term" value="F:zinc ion binding"/>
    <property type="evidence" value="ECO:0007669"/>
    <property type="project" value="UniProtKB-KW"/>
</dbReference>
<sequence length="356" mass="40189">MSLLSPTAHWIDSSFNPANVVLHANELRGSHAAEHMRRAVEEMLETWKIEKRQVHPILRDNASNMRKAMDEMGVRSLGCIAHTLHLIVHEGLLSQRSVSDTLANARKIVDIQTDLKMPTKRLQQDVQVRWNSTLYMLQSLMQQKRPLSLYASEHSLPSTLTANQWLLAEKTVLVLAPFEEITRAVSSESATCADVIPAKTVLKRVLSREDNSDQGIRTMKSTLLEAVNQRFSEVEKEPLYYIATMIDPRYKDRYFTSPDSQKRARDSLIEALEEIERNRMPQDEEPATKAPRKSQSGSSLGNIFDEILEESEVENRSAISSSAVVEVQSYRSEVSQSTTILENTCCSESFSGCCCS</sequence>
<gene>
    <name evidence="7" type="ORF">WMY93_024521</name>
</gene>
<evidence type="ECO:0000256" key="3">
    <source>
        <dbReference type="ARBA" id="ARBA00022771"/>
    </source>
</evidence>
<comment type="caution">
    <text evidence="7">The sequence shown here is derived from an EMBL/GenBank/DDBJ whole genome shotgun (WGS) entry which is preliminary data.</text>
</comment>
<dbReference type="EMBL" id="JBBPFD010000018">
    <property type="protein sequence ID" value="KAK7888961.1"/>
    <property type="molecule type" value="Genomic_DNA"/>
</dbReference>
<name>A0AAW0N6M6_9GOBI</name>
<evidence type="ECO:0008006" key="9">
    <source>
        <dbReference type="Google" id="ProtNLM"/>
    </source>
</evidence>
<evidence type="ECO:0000256" key="1">
    <source>
        <dbReference type="ARBA" id="ARBA00004123"/>
    </source>
</evidence>
<evidence type="ECO:0000256" key="5">
    <source>
        <dbReference type="ARBA" id="ARBA00023242"/>
    </source>
</evidence>
<dbReference type="PANTHER" id="PTHR46481:SF10">
    <property type="entry name" value="ZINC FINGER BED DOMAIN-CONTAINING PROTEIN 39"/>
    <property type="match status" value="1"/>
</dbReference>
<evidence type="ECO:0000256" key="6">
    <source>
        <dbReference type="SAM" id="MobiDB-lite"/>
    </source>
</evidence>
<evidence type="ECO:0000256" key="4">
    <source>
        <dbReference type="ARBA" id="ARBA00022833"/>
    </source>
</evidence>
<dbReference type="InterPro" id="IPR012337">
    <property type="entry name" value="RNaseH-like_sf"/>
</dbReference>
<keyword evidence="4" id="KW-0862">Zinc</keyword>
<evidence type="ECO:0000256" key="2">
    <source>
        <dbReference type="ARBA" id="ARBA00022723"/>
    </source>
</evidence>
<reference evidence="8" key="1">
    <citation type="submission" date="2024-04" db="EMBL/GenBank/DDBJ databases">
        <title>Salinicola lusitanus LLJ914,a marine bacterium isolated from the Okinawa Trough.</title>
        <authorList>
            <person name="Li J."/>
        </authorList>
    </citation>
    <scope>NUCLEOTIDE SEQUENCE [LARGE SCALE GENOMIC DNA]</scope>
</reference>
<dbReference type="GO" id="GO:0005634">
    <property type="term" value="C:nucleus"/>
    <property type="evidence" value="ECO:0007669"/>
    <property type="project" value="UniProtKB-SubCell"/>
</dbReference>